<dbReference type="Pfam" id="PF06889">
    <property type="entry name" value="DUF1266"/>
    <property type="match status" value="1"/>
</dbReference>
<dbReference type="AlphaFoldDB" id="A0A1R1SAP0"/>
<dbReference type="InterPro" id="IPR009677">
    <property type="entry name" value="DUF1266"/>
</dbReference>
<accession>A0A1R1SAP0</accession>
<dbReference type="Proteomes" id="UP000186168">
    <property type="component" value="Unassembled WGS sequence"/>
</dbReference>
<feature type="domain" description="DUF1266" evidence="1">
    <location>
        <begin position="230"/>
        <end position="446"/>
    </location>
</feature>
<gene>
    <name evidence="2" type="ORF">SPAR_31816</name>
</gene>
<evidence type="ECO:0000259" key="1">
    <source>
        <dbReference type="Pfam" id="PF06889"/>
    </source>
</evidence>
<dbReference type="RefSeq" id="WP_249025506.1">
    <property type="nucleotide sequence ID" value="NZ_ASQP01000399.1"/>
</dbReference>
<evidence type="ECO:0000313" key="3">
    <source>
        <dbReference type="Proteomes" id="UP000186168"/>
    </source>
</evidence>
<organism evidence="2 3">
    <name type="scientific">Streptomyces sparsogenes DSM 40356</name>
    <dbReference type="NCBI Taxonomy" id="1331668"/>
    <lineage>
        <taxon>Bacteria</taxon>
        <taxon>Bacillati</taxon>
        <taxon>Actinomycetota</taxon>
        <taxon>Actinomycetes</taxon>
        <taxon>Kitasatosporales</taxon>
        <taxon>Streptomycetaceae</taxon>
        <taxon>Streptomyces</taxon>
    </lineage>
</organism>
<reference evidence="2 3" key="1">
    <citation type="submission" date="2013-05" db="EMBL/GenBank/DDBJ databases">
        <title>Genome sequence of Streptomyces sparsogenes DSM 40356.</title>
        <authorList>
            <person name="Coyne S."/>
            <person name="Seebeck F.P."/>
        </authorList>
    </citation>
    <scope>NUCLEOTIDE SEQUENCE [LARGE SCALE GENOMIC DNA]</scope>
    <source>
        <strain evidence="2 3">DSM 40356</strain>
    </source>
</reference>
<name>A0A1R1SAP0_9ACTN</name>
<dbReference type="EMBL" id="ASQP01000399">
    <property type="protein sequence ID" value="OMI35353.1"/>
    <property type="molecule type" value="Genomic_DNA"/>
</dbReference>
<proteinExistence type="predicted"/>
<sequence>MALILAADIVFDMGLWKTKTPVVQQPVWGWQAWDWQAWQPPSAVEQRLLQAKLRGDWAGYLEVAAHTDLFVADQRTRADAHPDTIRFTSQWNPHLQAEYLALFTEGILPPPDPELVFQSLTLEWYASVWDEEEAPWIAINPGTPCEAFLPAATPEARALWRQHTDGRDNGTDNCGHAHPHGELRGLSVGGPLQGPVAHGLACAALLFVKNGELWNSMAHHGIGYNDEKRRLKEWWGVTCREEWADAQKRLLDADMVSPVWEFALSVRRSLAQDFAGAVELDHWRQVAERVLRHNAAQAAEPRITPDGVLPAGPGGAAEIEAQVAGVQRLIGRIARYEARFRADGLLAGNAFVRSVEAWDYGRASGMARWGLAARYCTLEEAEQAVAAAGRACRLNYRSWQEFSAAYILGRCLHFDEEEFGSWYEDMLSAHHVLTTDPASPWLTIPWN</sequence>
<comment type="caution">
    <text evidence="2">The sequence shown here is derived from an EMBL/GenBank/DDBJ whole genome shotgun (WGS) entry which is preliminary data.</text>
</comment>
<evidence type="ECO:0000313" key="2">
    <source>
        <dbReference type="EMBL" id="OMI35353.1"/>
    </source>
</evidence>
<keyword evidence="3" id="KW-1185">Reference proteome</keyword>
<protein>
    <recommendedName>
        <fullName evidence="1">DUF1266 domain-containing protein</fullName>
    </recommendedName>
</protein>